<dbReference type="PANTHER" id="PTHR13555">
    <property type="entry name" value="C2H2 ZINC FINGER CGI-62-RELATED"/>
    <property type="match status" value="1"/>
</dbReference>
<keyword evidence="3 5" id="KW-0863">Zinc-finger</keyword>
<name>A0AAD9NCY4_9ANNE</name>
<evidence type="ECO:0000313" key="8">
    <source>
        <dbReference type="EMBL" id="KAK2162639.1"/>
    </source>
</evidence>
<evidence type="ECO:0000256" key="1">
    <source>
        <dbReference type="ARBA" id="ARBA00022723"/>
    </source>
</evidence>
<evidence type="ECO:0000256" key="2">
    <source>
        <dbReference type="ARBA" id="ARBA00022737"/>
    </source>
</evidence>
<comment type="caution">
    <text evidence="8">The sequence shown here is derived from an EMBL/GenBank/DDBJ whole genome shotgun (WGS) entry which is preliminary data.</text>
</comment>
<dbReference type="InterPro" id="IPR049899">
    <property type="entry name" value="Znf_C2HC_C3H"/>
</dbReference>
<keyword evidence="4" id="KW-0862">Zinc</keyword>
<keyword evidence="2" id="KW-0677">Repeat</keyword>
<sequence>MGKEQQRAAEDDAMLGFNLNISATHIRCGISVASEAEWFVLWQELWHIFHKIMEYDAFSSTSTQSLIPCDICGRNFNPDALQRHVPICSKNNAKRRKTFDSSKQRIEGTEIKQFHKNSKTRQPQVQPQAAKKGDWRRKHEEFISAIRNAKGVQKAMERGEPLPPPPPPTINPANNQGMPKYSAGNRMNNKTDNDSFYGSMSGRALRTGRNTETYSEARELSAKQRQSMPTKRYPLFNSHRTQNVDSLISIENRDFSPRFGGHINTNTGPVHGAPIRNGDLGYYSGDSDTQRSAKTMARLGSGAVRFCHECGTKYPVETAKFCCECGVRRINIK</sequence>
<organism evidence="8 9">
    <name type="scientific">Paralvinella palmiformis</name>
    <dbReference type="NCBI Taxonomy" id="53620"/>
    <lineage>
        <taxon>Eukaryota</taxon>
        <taxon>Metazoa</taxon>
        <taxon>Spiralia</taxon>
        <taxon>Lophotrochozoa</taxon>
        <taxon>Annelida</taxon>
        <taxon>Polychaeta</taxon>
        <taxon>Sedentaria</taxon>
        <taxon>Canalipalpata</taxon>
        <taxon>Terebellida</taxon>
        <taxon>Terebelliformia</taxon>
        <taxon>Alvinellidae</taxon>
        <taxon>Paralvinella</taxon>
    </lineage>
</organism>
<dbReference type="Proteomes" id="UP001208570">
    <property type="component" value="Unassembled WGS sequence"/>
</dbReference>
<accession>A0AAD9NCY4</accession>
<reference evidence="8" key="1">
    <citation type="journal article" date="2023" name="Mol. Biol. Evol.">
        <title>Third-Generation Sequencing Reveals the Adaptive Role of the Epigenome in Three Deep-Sea Polychaetes.</title>
        <authorList>
            <person name="Perez M."/>
            <person name="Aroh O."/>
            <person name="Sun Y."/>
            <person name="Lan Y."/>
            <person name="Juniper S.K."/>
            <person name="Young C.R."/>
            <person name="Angers B."/>
            <person name="Qian P.Y."/>
        </authorList>
    </citation>
    <scope>NUCLEOTIDE SEQUENCE</scope>
    <source>
        <strain evidence="8">P08H-3</strain>
    </source>
</reference>
<feature type="region of interest" description="Disordered" evidence="6">
    <location>
        <begin position="96"/>
        <end position="137"/>
    </location>
</feature>
<feature type="compositionally biased region" description="Basic and acidic residues" evidence="6">
    <location>
        <begin position="98"/>
        <end position="113"/>
    </location>
</feature>
<gene>
    <name evidence="8" type="ORF">LSH36_95g08022</name>
</gene>
<dbReference type="Pfam" id="PF13913">
    <property type="entry name" value="zf-C2HC_2"/>
    <property type="match status" value="1"/>
</dbReference>
<evidence type="ECO:0000256" key="5">
    <source>
        <dbReference type="PROSITE-ProRule" id="PRU01371"/>
    </source>
</evidence>
<evidence type="ECO:0000259" key="7">
    <source>
        <dbReference type="PROSITE" id="PS52027"/>
    </source>
</evidence>
<keyword evidence="1" id="KW-0479">Metal-binding</keyword>
<dbReference type="GO" id="GO:0008270">
    <property type="term" value="F:zinc ion binding"/>
    <property type="evidence" value="ECO:0007669"/>
    <property type="project" value="UniProtKB-KW"/>
</dbReference>
<dbReference type="PROSITE" id="PS52027">
    <property type="entry name" value="ZF_C2HC_C3H"/>
    <property type="match status" value="1"/>
</dbReference>
<keyword evidence="9" id="KW-1185">Reference proteome</keyword>
<dbReference type="EMBL" id="JAODUP010000095">
    <property type="protein sequence ID" value="KAK2162639.1"/>
    <property type="molecule type" value="Genomic_DNA"/>
</dbReference>
<evidence type="ECO:0000256" key="4">
    <source>
        <dbReference type="ARBA" id="ARBA00022833"/>
    </source>
</evidence>
<dbReference type="Gene3D" id="3.30.160.60">
    <property type="entry name" value="Classic Zinc Finger"/>
    <property type="match status" value="1"/>
</dbReference>
<feature type="region of interest" description="Disordered" evidence="6">
    <location>
        <begin position="208"/>
        <end position="227"/>
    </location>
</feature>
<evidence type="ECO:0000313" key="9">
    <source>
        <dbReference type="Proteomes" id="UP001208570"/>
    </source>
</evidence>
<feature type="domain" description="C2HC/C3H-type" evidence="7">
    <location>
        <begin position="65"/>
        <end position="94"/>
    </location>
</feature>
<feature type="compositionally biased region" description="Pro residues" evidence="6">
    <location>
        <begin position="161"/>
        <end position="170"/>
    </location>
</feature>
<proteinExistence type="predicted"/>
<protein>
    <recommendedName>
        <fullName evidence="7">C2HC/C3H-type domain-containing protein</fullName>
    </recommendedName>
</protein>
<evidence type="ECO:0000256" key="6">
    <source>
        <dbReference type="SAM" id="MobiDB-lite"/>
    </source>
</evidence>
<evidence type="ECO:0000256" key="3">
    <source>
        <dbReference type="ARBA" id="ARBA00022771"/>
    </source>
</evidence>
<dbReference type="InterPro" id="IPR026319">
    <property type="entry name" value="ZC2HC1A/B-like"/>
</dbReference>
<feature type="region of interest" description="Disordered" evidence="6">
    <location>
        <begin position="150"/>
        <end position="171"/>
    </location>
</feature>
<dbReference type="AlphaFoldDB" id="A0AAD9NCY4"/>